<dbReference type="Gramene" id="PNW71442">
    <property type="protein sequence ID" value="PNW71442"/>
    <property type="gene ID" value="CHLRE_16g654500v5"/>
</dbReference>
<dbReference type="HAMAP" id="MF_03005">
    <property type="entry name" value="eIF3f"/>
    <property type="match status" value="1"/>
</dbReference>
<evidence type="ECO:0000256" key="2">
    <source>
        <dbReference type="ARBA" id="ARBA00022540"/>
    </source>
</evidence>
<reference evidence="6 7" key="1">
    <citation type="journal article" date="2007" name="Science">
        <title>The Chlamydomonas genome reveals the evolution of key animal and plant functions.</title>
        <authorList>
            <person name="Merchant S.S."/>
            <person name="Prochnik S.E."/>
            <person name="Vallon O."/>
            <person name="Harris E.H."/>
            <person name="Karpowicz S.J."/>
            <person name="Witman G.B."/>
            <person name="Terry A."/>
            <person name="Salamov A."/>
            <person name="Fritz-Laylin L.K."/>
            <person name="Marechal-Drouard L."/>
            <person name="Marshall W.F."/>
            <person name="Qu L.H."/>
            <person name="Nelson D.R."/>
            <person name="Sanderfoot A.A."/>
            <person name="Spalding M.H."/>
            <person name="Kapitonov V.V."/>
            <person name="Ren Q."/>
            <person name="Ferris P."/>
            <person name="Lindquist E."/>
            <person name="Shapiro H."/>
            <person name="Lucas S.M."/>
            <person name="Grimwood J."/>
            <person name="Schmutz J."/>
            <person name="Cardol P."/>
            <person name="Cerutti H."/>
            <person name="Chanfreau G."/>
            <person name="Chen C.L."/>
            <person name="Cognat V."/>
            <person name="Croft M.T."/>
            <person name="Dent R."/>
            <person name="Dutcher S."/>
            <person name="Fernandez E."/>
            <person name="Fukuzawa H."/>
            <person name="Gonzalez-Ballester D."/>
            <person name="Gonzalez-Halphen D."/>
            <person name="Hallmann A."/>
            <person name="Hanikenne M."/>
            <person name="Hippler M."/>
            <person name="Inwood W."/>
            <person name="Jabbari K."/>
            <person name="Kalanon M."/>
            <person name="Kuras R."/>
            <person name="Lefebvre P.A."/>
            <person name="Lemaire S.D."/>
            <person name="Lobanov A.V."/>
            <person name="Lohr M."/>
            <person name="Manuell A."/>
            <person name="Meier I."/>
            <person name="Mets L."/>
            <person name="Mittag M."/>
            <person name="Mittelmeier T."/>
            <person name="Moroney J.V."/>
            <person name="Moseley J."/>
            <person name="Napoli C."/>
            <person name="Nedelcu A.M."/>
            <person name="Niyogi K."/>
            <person name="Novoselov S.V."/>
            <person name="Paulsen I.T."/>
            <person name="Pazour G."/>
            <person name="Purton S."/>
            <person name="Ral J.P."/>
            <person name="Riano-Pachon D.M."/>
            <person name="Riekhof W."/>
            <person name="Rymarquis L."/>
            <person name="Schroda M."/>
            <person name="Stern D."/>
            <person name="Umen J."/>
            <person name="Willows R."/>
            <person name="Wilson N."/>
            <person name="Zimmer S.L."/>
            <person name="Allmer J."/>
            <person name="Balk J."/>
            <person name="Bisova K."/>
            <person name="Chen C.J."/>
            <person name="Elias M."/>
            <person name="Gendler K."/>
            <person name="Hauser C."/>
            <person name="Lamb M.R."/>
            <person name="Ledford H."/>
            <person name="Long J.C."/>
            <person name="Minagawa J."/>
            <person name="Page M.D."/>
            <person name="Pan J."/>
            <person name="Pootakham W."/>
            <person name="Roje S."/>
            <person name="Rose A."/>
            <person name="Stahlberg E."/>
            <person name="Terauchi A.M."/>
            <person name="Yang P."/>
            <person name="Ball S."/>
            <person name="Bowler C."/>
            <person name="Dieckmann C.L."/>
            <person name="Gladyshev V.N."/>
            <person name="Green P."/>
            <person name="Jorgensen R."/>
            <person name="Mayfield S."/>
            <person name="Mueller-Roeber B."/>
            <person name="Rajamani S."/>
            <person name="Sayre R.T."/>
            <person name="Brokstein P."/>
            <person name="Dubchak I."/>
            <person name="Goodstein D."/>
            <person name="Hornick L."/>
            <person name="Huang Y.W."/>
            <person name="Jhaveri J."/>
            <person name="Luo Y."/>
            <person name="Martinez D."/>
            <person name="Ngau W.C."/>
            <person name="Otillar B."/>
            <person name="Poliakov A."/>
            <person name="Porter A."/>
            <person name="Szajkowski L."/>
            <person name="Werner G."/>
            <person name="Zhou K."/>
            <person name="Grigoriev I.V."/>
            <person name="Rokhsar D.S."/>
            <person name="Grossman A.R."/>
        </authorList>
    </citation>
    <scope>NUCLEOTIDE SEQUENCE [LARGE SCALE GENOMIC DNA]</scope>
    <source>
        <strain evidence="7">CC-503</strain>
    </source>
</reference>
<dbReference type="GO" id="GO:0003743">
    <property type="term" value="F:translation initiation factor activity"/>
    <property type="evidence" value="ECO:0007669"/>
    <property type="project" value="UniProtKB-UniRule"/>
</dbReference>
<dbReference type="EMBL" id="CM008977">
    <property type="protein sequence ID" value="PNW71442.1"/>
    <property type="molecule type" value="Genomic_DNA"/>
</dbReference>
<dbReference type="GeneID" id="5723764"/>
<dbReference type="GO" id="GO:0033290">
    <property type="term" value="C:eukaryotic 48S preinitiation complex"/>
    <property type="evidence" value="ECO:0007669"/>
    <property type="project" value="UniProtKB-UniRule"/>
</dbReference>
<keyword evidence="3 4" id="KW-0648">Protein biosynthesis</keyword>
<organism evidence="6 7">
    <name type="scientific">Chlamydomonas reinhardtii</name>
    <name type="common">Chlamydomonas smithii</name>
    <dbReference type="NCBI Taxonomy" id="3055"/>
    <lineage>
        <taxon>Eukaryota</taxon>
        <taxon>Viridiplantae</taxon>
        <taxon>Chlorophyta</taxon>
        <taxon>core chlorophytes</taxon>
        <taxon>Chlorophyceae</taxon>
        <taxon>CS clade</taxon>
        <taxon>Chlamydomonadales</taxon>
        <taxon>Chlamydomonadaceae</taxon>
        <taxon>Chlamydomonas</taxon>
    </lineage>
</organism>
<sequence>MSTVLLPSGSSVSVKVHPVVLFAICDAYTRRKEHQDRVIGTLLGVVVDNTIEVKNCYVVPHNESSDQVMVDVVHHKTMFELHQKVAPHEVIVGWFATGSELYNSDALIQEFYSKESQHPVHMVVDTTLRDEKFNISAYTSRTLALGDKQLATEFVEIPCETIFGDVERVGADLMLTGLNDPSPDAKKDSSSKSLTDDAETLQASMARLAELVGRAAEYVEAVNSGKVTGDPAIGRYLADTLALVPHLARPDFERLFNESVQDNMMVTFLSDLLRAHVALAERLGTAALPIM</sequence>
<keyword evidence="2 4" id="KW-0396">Initiation factor</keyword>
<dbReference type="OMA" id="EYFVHFH"/>
<dbReference type="Pfam" id="PF01398">
    <property type="entry name" value="JAB"/>
    <property type="match status" value="1"/>
</dbReference>
<feature type="domain" description="MPN" evidence="5">
    <location>
        <begin position="14"/>
        <end position="144"/>
    </location>
</feature>
<comment type="subunit">
    <text evidence="4">Component of the eukaryotic translation initiation factor 3 (eIF-3) complex.</text>
</comment>
<dbReference type="GO" id="GO:0008237">
    <property type="term" value="F:metallopeptidase activity"/>
    <property type="evidence" value="ECO:0007669"/>
    <property type="project" value="InterPro"/>
</dbReference>
<dbReference type="PANTHER" id="PTHR10540:SF6">
    <property type="entry name" value="EUKARYOTIC TRANSLATION INITIATION FACTOR 3 SUBUNIT F"/>
    <property type="match status" value="1"/>
</dbReference>
<dbReference type="InterPro" id="IPR024969">
    <property type="entry name" value="EIF3F/CSN6-like_C"/>
</dbReference>
<dbReference type="ExpressionAtlas" id="A0A2K3CT30">
    <property type="expression patterns" value="baseline"/>
</dbReference>
<dbReference type="PaxDb" id="3055-EDO99419"/>
<dbReference type="InterPro" id="IPR027531">
    <property type="entry name" value="eIF3f"/>
</dbReference>
<dbReference type="GO" id="GO:0001732">
    <property type="term" value="P:formation of cytoplasmic translation initiation complex"/>
    <property type="evidence" value="ECO:0007669"/>
    <property type="project" value="UniProtKB-UniRule"/>
</dbReference>
<dbReference type="OrthoDB" id="25498at2759"/>
<evidence type="ECO:0000259" key="5">
    <source>
        <dbReference type="PROSITE" id="PS50249"/>
    </source>
</evidence>
<evidence type="ECO:0000313" key="7">
    <source>
        <dbReference type="Proteomes" id="UP000006906"/>
    </source>
</evidence>
<keyword evidence="1 4" id="KW-0963">Cytoplasm</keyword>
<protein>
    <recommendedName>
        <fullName evidence="4">Eukaryotic translation initiation factor 3 subunit F</fullName>
        <shortName evidence="4">eIF3f</shortName>
    </recommendedName>
    <alternativeName>
        <fullName evidence="4">eIF-3-epsilon</fullName>
    </alternativeName>
</protein>
<dbReference type="InParanoid" id="A0A2K3CT30"/>
<evidence type="ECO:0000256" key="1">
    <source>
        <dbReference type="ARBA" id="ARBA00022490"/>
    </source>
</evidence>
<evidence type="ECO:0000313" key="6">
    <source>
        <dbReference type="EMBL" id="PNW71442.1"/>
    </source>
</evidence>
<dbReference type="FunCoup" id="A0A2K3CT30">
    <property type="interactions" value="2390"/>
</dbReference>
<dbReference type="AlphaFoldDB" id="A0A2K3CT30"/>
<name>A0A2K3CT30_CHLRE</name>
<dbReference type="GO" id="GO:0031369">
    <property type="term" value="F:translation initiation factor binding"/>
    <property type="evidence" value="ECO:0000318"/>
    <property type="project" value="GO_Central"/>
</dbReference>
<dbReference type="GO" id="GO:0006413">
    <property type="term" value="P:translational initiation"/>
    <property type="evidence" value="ECO:0000318"/>
    <property type="project" value="GO_Central"/>
</dbReference>
<evidence type="ECO:0000256" key="3">
    <source>
        <dbReference type="ARBA" id="ARBA00022917"/>
    </source>
</evidence>
<dbReference type="CDD" id="cd08064">
    <property type="entry name" value="MPN_eIF3f"/>
    <property type="match status" value="1"/>
</dbReference>
<dbReference type="GO" id="GO:0016282">
    <property type="term" value="C:eukaryotic 43S preinitiation complex"/>
    <property type="evidence" value="ECO:0007669"/>
    <property type="project" value="UniProtKB-UniRule"/>
</dbReference>
<comment type="similarity">
    <text evidence="4">Belongs to the eIF-3 subunit F family.</text>
</comment>
<dbReference type="STRING" id="3055.A0A2K3CT30"/>
<dbReference type="PROSITE" id="PS50249">
    <property type="entry name" value="MPN"/>
    <property type="match status" value="1"/>
</dbReference>
<dbReference type="InterPro" id="IPR000555">
    <property type="entry name" value="JAMM/MPN+_dom"/>
</dbReference>
<keyword evidence="7" id="KW-1185">Reference proteome</keyword>
<evidence type="ECO:0000256" key="4">
    <source>
        <dbReference type="HAMAP-Rule" id="MF_03005"/>
    </source>
</evidence>
<dbReference type="FunFam" id="3.40.140.10:FF:000034">
    <property type="entry name" value="Eukaryotic translation initiation factor 3 subunit F"/>
    <property type="match status" value="1"/>
</dbReference>
<comment type="function">
    <text evidence="4">Component of the eukaryotic translation initiation factor 3 (eIF-3) complex, which is involved in protein synthesis of a specialized repertoire of mRNAs and, together with other initiation factors, stimulates binding of mRNA and methionyl-tRNAi to the 40S ribosome. The eIF-3 complex specifically targets and initiates translation of a subset of mRNAs involved in cell proliferation.</text>
</comment>
<dbReference type="KEGG" id="cre:CHLRE_16g654500v5"/>
<dbReference type="Proteomes" id="UP000006906">
    <property type="component" value="Chromosome 16"/>
</dbReference>
<dbReference type="Gene3D" id="3.40.140.10">
    <property type="entry name" value="Cytidine Deaminase, domain 2"/>
    <property type="match status" value="1"/>
</dbReference>
<dbReference type="Pfam" id="PF13012">
    <property type="entry name" value="MitMem_reg"/>
    <property type="match status" value="1"/>
</dbReference>
<comment type="subcellular location">
    <subcellularLocation>
        <location evidence="4">Cytoplasm</location>
    </subcellularLocation>
</comment>
<accession>A0A2K3CT30</accession>
<proteinExistence type="inferred from homology"/>
<dbReference type="RefSeq" id="XP_042915510.1">
    <property type="nucleotide sequence ID" value="XM_043070868.1"/>
</dbReference>
<gene>
    <name evidence="6" type="ORF">CHLRE_16g654500v5</name>
</gene>
<dbReference type="GO" id="GO:0071541">
    <property type="term" value="C:eukaryotic translation initiation factor 3 complex, eIF3m"/>
    <property type="evidence" value="ECO:0000318"/>
    <property type="project" value="GO_Central"/>
</dbReference>
<dbReference type="InterPro" id="IPR037518">
    <property type="entry name" value="MPN"/>
</dbReference>
<dbReference type="SMART" id="SM00232">
    <property type="entry name" value="JAB_MPN"/>
    <property type="match status" value="1"/>
</dbReference>
<dbReference type="PANTHER" id="PTHR10540">
    <property type="entry name" value="EUKARYOTIC TRANSLATION INITIATION FACTOR 3 SUBUNIT F-RELATED"/>
    <property type="match status" value="1"/>
</dbReference>